<keyword evidence="4" id="KW-1185">Reference proteome</keyword>
<dbReference type="AlphaFoldDB" id="A0AAD9QQZ4"/>
<evidence type="ECO:0000259" key="2">
    <source>
        <dbReference type="Pfam" id="PF00087"/>
    </source>
</evidence>
<dbReference type="Proteomes" id="UP001249851">
    <property type="component" value="Unassembled WGS sequence"/>
</dbReference>
<dbReference type="InterPro" id="IPR045860">
    <property type="entry name" value="Snake_toxin-like_sf"/>
</dbReference>
<accession>A0AAD9QQZ4</accession>
<protein>
    <recommendedName>
        <fullName evidence="2">Snake toxin/toxin-like domain-containing protein</fullName>
    </recommendedName>
</protein>
<gene>
    <name evidence="3" type="ORF">P5673_010927</name>
</gene>
<evidence type="ECO:0000313" key="3">
    <source>
        <dbReference type="EMBL" id="KAK2565749.1"/>
    </source>
</evidence>
<dbReference type="Pfam" id="PF00087">
    <property type="entry name" value="Toxin_TOLIP"/>
    <property type="match status" value="1"/>
</dbReference>
<reference evidence="3" key="1">
    <citation type="journal article" date="2023" name="G3 (Bethesda)">
        <title>Whole genome assembly and annotation of the endangered Caribbean coral Acropora cervicornis.</title>
        <authorList>
            <person name="Selwyn J.D."/>
            <person name="Vollmer S.V."/>
        </authorList>
    </citation>
    <scope>NUCLEOTIDE SEQUENCE</scope>
    <source>
        <strain evidence="3">K2</strain>
    </source>
</reference>
<dbReference type="CDD" id="cd23533">
    <property type="entry name" value="TFP_LU_ECD_BMPR2_like"/>
    <property type="match status" value="1"/>
</dbReference>
<dbReference type="InterPro" id="IPR035076">
    <property type="entry name" value="Toxin/TOLIP"/>
</dbReference>
<organism evidence="3 4">
    <name type="scientific">Acropora cervicornis</name>
    <name type="common">Staghorn coral</name>
    <dbReference type="NCBI Taxonomy" id="6130"/>
    <lineage>
        <taxon>Eukaryota</taxon>
        <taxon>Metazoa</taxon>
        <taxon>Cnidaria</taxon>
        <taxon>Anthozoa</taxon>
        <taxon>Hexacorallia</taxon>
        <taxon>Scleractinia</taxon>
        <taxon>Astrocoeniina</taxon>
        <taxon>Acroporidae</taxon>
        <taxon>Acropora</taxon>
    </lineage>
</organism>
<feature type="chain" id="PRO_5042253617" description="Snake toxin/toxin-like domain-containing protein" evidence="1">
    <location>
        <begin position="19"/>
        <end position="116"/>
    </location>
</feature>
<dbReference type="Gene3D" id="2.10.60.10">
    <property type="entry name" value="CD59"/>
    <property type="match status" value="1"/>
</dbReference>
<evidence type="ECO:0000313" key="4">
    <source>
        <dbReference type="Proteomes" id="UP001249851"/>
    </source>
</evidence>
<feature type="signal peptide" evidence="1">
    <location>
        <begin position="1"/>
        <end position="18"/>
    </location>
</feature>
<name>A0AAD9QQZ4_ACRCE</name>
<reference evidence="3" key="2">
    <citation type="journal article" date="2023" name="Science">
        <title>Genomic signatures of disease resistance in endangered staghorn corals.</title>
        <authorList>
            <person name="Vollmer S.V."/>
            <person name="Selwyn J.D."/>
            <person name="Despard B.A."/>
            <person name="Roesel C.L."/>
        </authorList>
    </citation>
    <scope>NUCLEOTIDE SEQUENCE</scope>
    <source>
        <strain evidence="3">K2</strain>
    </source>
</reference>
<dbReference type="SUPFAM" id="SSF57302">
    <property type="entry name" value="Snake toxin-like"/>
    <property type="match status" value="1"/>
</dbReference>
<keyword evidence="1" id="KW-0732">Signal</keyword>
<proteinExistence type="predicted"/>
<feature type="domain" description="Snake toxin/toxin-like" evidence="2">
    <location>
        <begin position="33"/>
        <end position="106"/>
    </location>
</feature>
<comment type="caution">
    <text evidence="3">The sequence shown here is derived from an EMBL/GenBank/DDBJ whole genome shotgun (WGS) entry which is preliminary data.</text>
</comment>
<dbReference type="EMBL" id="JARQWQ010000019">
    <property type="protein sequence ID" value="KAK2565749.1"/>
    <property type="molecule type" value="Genomic_DNA"/>
</dbReference>
<evidence type="ECO:0000256" key="1">
    <source>
        <dbReference type="SAM" id="SignalP"/>
    </source>
</evidence>
<sequence>MDFKLVLSLGIILTLSLATFLADSRKCHFFDYHNCPSRNRRCWKIKTCRAQSDYCFTVNNGTTQPILHGCWIPSIESQCSQTSECNLSPTNEEKFSFCCCRQDFCNTPLQSLNTSR</sequence>